<proteinExistence type="predicted"/>
<dbReference type="STRING" id="314283.MED297_14032"/>
<organism evidence="1 2">
    <name type="scientific">Reinekea blandensis MED297</name>
    <dbReference type="NCBI Taxonomy" id="314283"/>
    <lineage>
        <taxon>Bacteria</taxon>
        <taxon>Pseudomonadati</taxon>
        <taxon>Pseudomonadota</taxon>
        <taxon>Gammaproteobacteria</taxon>
        <taxon>Oceanospirillales</taxon>
        <taxon>Saccharospirillaceae</taxon>
        <taxon>Reinekea</taxon>
    </lineage>
</organism>
<dbReference type="AlphaFoldDB" id="A4BI03"/>
<accession>A4BI03</accession>
<dbReference type="RefSeq" id="WP_008042750.1">
    <property type="nucleotide sequence ID" value="NZ_CH724149.1"/>
</dbReference>
<gene>
    <name evidence="1" type="ORF">MED297_14032</name>
</gene>
<keyword evidence="2" id="KW-1185">Reference proteome</keyword>
<name>A4BI03_9GAMM</name>
<dbReference type="HOGENOM" id="CLU_144114_0_0_6"/>
<protein>
    <submittedName>
        <fullName evidence="1">Uncharacterized protein</fullName>
    </submittedName>
</protein>
<sequence length="138" mass="16084">MTMIDIHITEFYNDVARILLSLYRSFPRQISLYVEDISGPDTPDEYGLHSERHLACFNTFLWLKEEGLIRFEDIERQTAFNHCVLTLDAFRWLSNFDAVEGGPKLVDELHLAIREGTSDDVEQLIKSLLNAQARRHFL</sequence>
<dbReference type="Proteomes" id="UP000005953">
    <property type="component" value="Unassembled WGS sequence"/>
</dbReference>
<reference evidence="1 2" key="1">
    <citation type="submission" date="2006-02" db="EMBL/GenBank/DDBJ databases">
        <authorList>
            <person name="Pinhassi J."/>
            <person name="Pedros-Alio C."/>
            <person name="Ferriera S."/>
            <person name="Johnson J."/>
            <person name="Kravitz S."/>
            <person name="Halpern A."/>
            <person name="Remington K."/>
            <person name="Beeson K."/>
            <person name="Tran B."/>
            <person name="Rogers Y.-H."/>
            <person name="Friedman R."/>
            <person name="Venter J.C."/>
        </authorList>
    </citation>
    <scope>NUCLEOTIDE SEQUENCE [LARGE SCALE GENOMIC DNA]</scope>
    <source>
        <strain evidence="1 2">MED297</strain>
    </source>
</reference>
<evidence type="ECO:0000313" key="1">
    <source>
        <dbReference type="EMBL" id="EAR08275.1"/>
    </source>
</evidence>
<evidence type="ECO:0000313" key="2">
    <source>
        <dbReference type="Proteomes" id="UP000005953"/>
    </source>
</evidence>
<comment type="caution">
    <text evidence="1">The sequence shown here is derived from an EMBL/GenBank/DDBJ whole genome shotgun (WGS) entry which is preliminary data.</text>
</comment>
<dbReference type="EMBL" id="AAOE01000023">
    <property type="protein sequence ID" value="EAR08275.1"/>
    <property type="molecule type" value="Genomic_DNA"/>
</dbReference>